<dbReference type="AlphaFoldDB" id="A0ABD6E8S0"/>
<proteinExistence type="predicted"/>
<protein>
    <submittedName>
        <fullName evidence="1">Uncharacterized protein</fullName>
    </submittedName>
</protein>
<organism evidence="1 2">
    <name type="scientific">Gnathostoma spinigerum</name>
    <dbReference type="NCBI Taxonomy" id="75299"/>
    <lineage>
        <taxon>Eukaryota</taxon>
        <taxon>Metazoa</taxon>
        <taxon>Ecdysozoa</taxon>
        <taxon>Nematoda</taxon>
        <taxon>Chromadorea</taxon>
        <taxon>Rhabditida</taxon>
        <taxon>Spirurina</taxon>
        <taxon>Gnathostomatomorpha</taxon>
        <taxon>Gnathostomatoidea</taxon>
        <taxon>Gnathostomatidae</taxon>
        <taxon>Gnathostoma</taxon>
    </lineage>
</organism>
<evidence type="ECO:0000313" key="2">
    <source>
        <dbReference type="Proteomes" id="UP001608902"/>
    </source>
</evidence>
<reference evidence="1 2" key="1">
    <citation type="submission" date="2024-08" db="EMBL/GenBank/DDBJ databases">
        <title>Gnathostoma spinigerum genome.</title>
        <authorList>
            <person name="Gonzalez-Bertolin B."/>
            <person name="Monzon S."/>
            <person name="Zaballos A."/>
            <person name="Jimenez P."/>
            <person name="Dekumyoy P."/>
            <person name="Varona S."/>
            <person name="Cuesta I."/>
            <person name="Sumanam S."/>
            <person name="Adisakwattana P."/>
            <person name="Gasser R.B."/>
            <person name="Hernandez-Gonzalez A."/>
            <person name="Young N.D."/>
            <person name="Perteguer M.J."/>
        </authorList>
    </citation>
    <scope>NUCLEOTIDE SEQUENCE [LARGE SCALE GENOMIC DNA]</scope>
    <source>
        <strain evidence="1">AL3</strain>
        <tissue evidence="1">Liver</tissue>
    </source>
</reference>
<accession>A0ABD6E8S0</accession>
<name>A0ABD6E8S0_9BILA</name>
<evidence type="ECO:0000313" key="1">
    <source>
        <dbReference type="EMBL" id="MFH4976011.1"/>
    </source>
</evidence>
<dbReference type="EMBL" id="JBGFUD010001253">
    <property type="protein sequence ID" value="MFH4976011.1"/>
    <property type="molecule type" value="Genomic_DNA"/>
</dbReference>
<keyword evidence="2" id="KW-1185">Reference proteome</keyword>
<dbReference type="Proteomes" id="UP001608902">
    <property type="component" value="Unassembled WGS sequence"/>
</dbReference>
<sequence>MSWLHEFKCAYVIFRSNGSVYDIINGLSDDIYQLSNCYSGIIGAEGSHLQGGDLSHDQCRVGRVGLNEQYTRLLMNASTGFYSLFKVSPLLHITSYFICCVDHPEKTSVFAVSLFPGKVHGTSNLVRFFIVFDRSFKIRRQFCILSPFSFSFLDDVSSSSICLKCTVINELHETSILICFIVRIGPVHKIAVRIF</sequence>
<gene>
    <name evidence="1" type="ORF">AB6A40_002720</name>
</gene>
<comment type="caution">
    <text evidence="1">The sequence shown here is derived from an EMBL/GenBank/DDBJ whole genome shotgun (WGS) entry which is preliminary data.</text>
</comment>